<dbReference type="RefSeq" id="WP_100256915.1">
    <property type="nucleotide sequence ID" value="NZ_CP011797.1"/>
</dbReference>
<sequence>MTTVYAYLSLWLVLLAWASCAFRAHSRARSIGLVLVTVGLFAPLFGGKSLLFYLYGAFDLVSLALVFFALLRLFNVRTSASRILWHGLGLFNVLVILTYLLGYTGLFEFGYQAMALFLLVPVIALAAWYLDRAIMLWVLVVLLAYQLDISQSGNLMSLFSDALFLVVYLMALLLSGIAYLRQRLSPVR</sequence>
<feature type="transmembrane region" description="Helical" evidence="1">
    <location>
        <begin position="136"/>
        <end position="156"/>
    </location>
</feature>
<feature type="transmembrane region" description="Helical" evidence="1">
    <location>
        <begin position="109"/>
        <end position="129"/>
    </location>
</feature>
<feature type="transmembrane region" description="Helical" evidence="1">
    <location>
        <begin position="162"/>
        <end position="180"/>
    </location>
</feature>
<feature type="transmembrane region" description="Helical" evidence="1">
    <location>
        <begin position="31"/>
        <end position="46"/>
    </location>
</feature>
<keyword evidence="1" id="KW-0812">Transmembrane</keyword>
<name>A0A2K8KP73_9GAMM</name>
<reference evidence="2 3" key="1">
    <citation type="journal article" date="2017" name="Environ. Microbiol.">
        <title>Genomic and physiological analyses of 'Reinekea forsetii' reveal a versatile opportunistic lifestyle during spring algae blooms.</title>
        <authorList>
            <person name="Avci B."/>
            <person name="Hahnke R.L."/>
            <person name="Chafee M."/>
            <person name="Fischer T."/>
            <person name="Gruber-Vodicka H."/>
            <person name="Tegetmeyer H.E."/>
            <person name="Harder J."/>
            <person name="Fuchs B.M."/>
            <person name="Amann R.I."/>
            <person name="Teeling H."/>
        </authorList>
    </citation>
    <scope>NUCLEOTIDE SEQUENCE [LARGE SCALE GENOMIC DNA]</scope>
    <source>
        <strain evidence="2 3">Hel1_31_D35</strain>
    </source>
</reference>
<dbReference type="EMBL" id="CP011797">
    <property type="protein sequence ID" value="ATX76583.1"/>
    <property type="molecule type" value="Genomic_DNA"/>
</dbReference>
<gene>
    <name evidence="2" type="ORF">REIFOR_01437</name>
</gene>
<organism evidence="2 3">
    <name type="scientific">Reinekea forsetii</name>
    <dbReference type="NCBI Taxonomy" id="1336806"/>
    <lineage>
        <taxon>Bacteria</taxon>
        <taxon>Pseudomonadati</taxon>
        <taxon>Pseudomonadota</taxon>
        <taxon>Gammaproteobacteria</taxon>
        <taxon>Oceanospirillales</taxon>
        <taxon>Saccharospirillaceae</taxon>
        <taxon>Reinekea</taxon>
    </lineage>
</organism>
<feature type="transmembrane region" description="Helical" evidence="1">
    <location>
        <begin position="83"/>
        <end position="103"/>
    </location>
</feature>
<evidence type="ECO:0000313" key="3">
    <source>
        <dbReference type="Proteomes" id="UP000229757"/>
    </source>
</evidence>
<evidence type="ECO:0000256" key="1">
    <source>
        <dbReference type="SAM" id="Phobius"/>
    </source>
</evidence>
<feature type="transmembrane region" description="Helical" evidence="1">
    <location>
        <begin position="6"/>
        <end position="24"/>
    </location>
</feature>
<evidence type="ECO:0000313" key="2">
    <source>
        <dbReference type="EMBL" id="ATX76583.1"/>
    </source>
</evidence>
<keyword evidence="3" id="KW-1185">Reference proteome</keyword>
<feature type="transmembrane region" description="Helical" evidence="1">
    <location>
        <begin position="52"/>
        <end position="71"/>
    </location>
</feature>
<accession>A0A2K8KP73</accession>
<proteinExistence type="predicted"/>
<dbReference type="Proteomes" id="UP000229757">
    <property type="component" value="Chromosome"/>
</dbReference>
<keyword evidence="1" id="KW-0472">Membrane</keyword>
<dbReference type="KEGG" id="rfo:REIFOR_01437"/>
<keyword evidence="1" id="KW-1133">Transmembrane helix</keyword>
<protein>
    <submittedName>
        <fullName evidence="2">Putative membrane protein</fullName>
    </submittedName>
</protein>
<dbReference type="AlphaFoldDB" id="A0A2K8KP73"/>